<evidence type="ECO:0000256" key="1">
    <source>
        <dbReference type="ARBA" id="ARBA00022801"/>
    </source>
</evidence>
<evidence type="ECO:0000313" key="5">
    <source>
        <dbReference type="Proteomes" id="UP000002745"/>
    </source>
</evidence>
<gene>
    <name evidence="4" type="ordered locus">Hbal_3137</name>
</gene>
<reference evidence="5" key="1">
    <citation type="journal article" date="2011" name="J. Bacteriol.">
        <title>Genome sequences of eight morphologically diverse alphaproteobacteria.</title>
        <authorList>
            <consortium name="US DOE Joint Genome Institute"/>
            <person name="Brown P.J."/>
            <person name="Kysela D.T."/>
            <person name="Buechlein A."/>
            <person name="Hemmerich C."/>
            <person name="Brun Y.V."/>
        </authorList>
    </citation>
    <scope>NUCLEOTIDE SEQUENCE [LARGE SCALE GENOMIC DNA]</scope>
    <source>
        <strain evidence="5">ATCC 49814 / DSM 5838 / IFAM 1418</strain>
    </source>
</reference>
<dbReference type="SUPFAM" id="SSF53474">
    <property type="entry name" value="alpha/beta-Hydrolases"/>
    <property type="match status" value="1"/>
</dbReference>
<protein>
    <submittedName>
        <fullName evidence="4">Peptidase S9 prolyl oligopeptidase active site domain protein</fullName>
    </submittedName>
</protein>
<dbReference type="STRING" id="582402.Hbal_3137"/>
<organism evidence="4 5">
    <name type="scientific">Hirschia baltica (strain ATCC 49814 / DSM 5838 / IFAM 1418)</name>
    <dbReference type="NCBI Taxonomy" id="582402"/>
    <lineage>
        <taxon>Bacteria</taxon>
        <taxon>Pseudomonadati</taxon>
        <taxon>Pseudomonadota</taxon>
        <taxon>Alphaproteobacteria</taxon>
        <taxon>Hyphomonadales</taxon>
        <taxon>Hyphomonadaceae</taxon>
        <taxon>Hirschia</taxon>
    </lineage>
</organism>
<evidence type="ECO:0000259" key="3">
    <source>
        <dbReference type="Pfam" id="PF00326"/>
    </source>
</evidence>
<sequence>MKLLYSLFILALTTYSTAIAQTPMPPIEAYGELGQIRSVAISPDGSKIGMLRQQDGEELFIVNDLKSGEINGANTTDIKTRSIDFINSDFVVLSASETTKIFGFRGKLEYSASFAMDLSKSKITQLLRSEDSLYPAQSGVGRIIGNLTKEGRVLMPAYVGARNKGNPRYNLFSVDPKTGLAQIFERGRYSTNDWFVSETGVIFAREDHDDSSNTFEISTKRNGKWENVYKKENSPVIPFVLQGVKSDHSSLIVLDQIDDGEGLFELNWDGELSGPILAKENTDIDYVIIDENRIVHGVKYSGMRPSYSFFDKELDASIQTLLDTYPTFAINIMSWSSDWSKFILKISGGTEPGNYFLYDVKTKDLKRIGQSRDIAPEWIADVQTIEYPARDGTRIPALLTWPPGVKDPTNLPAIILPHGGPESYVQLDFHWLAQYFASRGYLVLQPNFRGSTGFGTNFKLQGRGEWAGLMQDDVTDGLKALTSMNFVDPERVCIIGASYGGYSALAGGAFTPELYKCVAAIAPVSDLPRMLDSVNEENGDNSWVVEYWKRVIGDKKTEKQKLIDISPANHADKFQAPVLLIHGNDDTIVNIKQSAVMESALKQSGKDVDFIKVKGGDHWLSTSETRLDTLKALDTFIAKHNPAN</sequence>
<dbReference type="Gene3D" id="3.40.50.1820">
    <property type="entry name" value="alpha/beta hydrolase"/>
    <property type="match status" value="1"/>
</dbReference>
<dbReference type="PANTHER" id="PTHR42776:SF27">
    <property type="entry name" value="DIPEPTIDYL PEPTIDASE FAMILY MEMBER 6"/>
    <property type="match status" value="1"/>
</dbReference>
<dbReference type="eggNOG" id="COG1506">
    <property type="taxonomic scope" value="Bacteria"/>
</dbReference>
<dbReference type="Pfam" id="PF00326">
    <property type="entry name" value="Peptidase_S9"/>
    <property type="match status" value="1"/>
</dbReference>
<dbReference type="SUPFAM" id="SSF82171">
    <property type="entry name" value="DPP6 N-terminal domain-like"/>
    <property type="match status" value="1"/>
</dbReference>
<dbReference type="GO" id="GO:0004252">
    <property type="term" value="F:serine-type endopeptidase activity"/>
    <property type="evidence" value="ECO:0007669"/>
    <property type="project" value="TreeGrafter"/>
</dbReference>
<dbReference type="Proteomes" id="UP000002745">
    <property type="component" value="Chromosome"/>
</dbReference>
<dbReference type="AlphaFoldDB" id="C6XIJ7"/>
<dbReference type="RefSeq" id="WP_015828954.1">
    <property type="nucleotide sequence ID" value="NC_012982.1"/>
</dbReference>
<dbReference type="KEGG" id="hba:Hbal_3137"/>
<dbReference type="EMBL" id="CP001678">
    <property type="protein sequence ID" value="ACT60804.1"/>
    <property type="molecule type" value="Genomic_DNA"/>
</dbReference>
<keyword evidence="2" id="KW-0732">Signal</keyword>
<name>C6XIJ7_HIRBI</name>
<feature type="signal peptide" evidence="2">
    <location>
        <begin position="1"/>
        <end position="20"/>
    </location>
</feature>
<dbReference type="OrthoDB" id="128799at2"/>
<accession>C6XIJ7</accession>
<dbReference type="InterPro" id="IPR001375">
    <property type="entry name" value="Peptidase_S9_cat"/>
</dbReference>
<keyword evidence="1" id="KW-0378">Hydrolase</keyword>
<evidence type="ECO:0000256" key="2">
    <source>
        <dbReference type="SAM" id="SignalP"/>
    </source>
</evidence>
<proteinExistence type="predicted"/>
<dbReference type="HOGENOM" id="CLU_008615_3_1_5"/>
<evidence type="ECO:0000313" key="4">
    <source>
        <dbReference type="EMBL" id="ACT60804.1"/>
    </source>
</evidence>
<feature type="chain" id="PRO_5002972809" evidence="2">
    <location>
        <begin position="21"/>
        <end position="644"/>
    </location>
</feature>
<dbReference type="GO" id="GO:0006508">
    <property type="term" value="P:proteolysis"/>
    <property type="evidence" value="ECO:0007669"/>
    <property type="project" value="InterPro"/>
</dbReference>
<dbReference type="InterPro" id="IPR029058">
    <property type="entry name" value="AB_hydrolase_fold"/>
</dbReference>
<keyword evidence="5" id="KW-1185">Reference proteome</keyword>
<dbReference type="PANTHER" id="PTHR42776">
    <property type="entry name" value="SERINE PEPTIDASE S9 FAMILY MEMBER"/>
    <property type="match status" value="1"/>
</dbReference>
<feature type="domain" description="Peptidase S9 prolyl oligopeptidase catalytic" evidence="3">
    <location>
        <begin position="428"/>
        <end position="640"/>
    </location>
</feature>